<accession>A0A918ATI3</accession>
<name>A0A918ATI3_9PSEU</name>
<proteinExistence type="predicted"/>
<reference evidence="1" key="2">
    <citation type="submission" date="2020-09" db="EMBL/GenBank/DDBJ databases">
        <authorList>
            <person name="Sun Q."/>
            <person name="Ohkuma M."/>
        </authorList>
    </citation>
    <scope>NUCLEOTIDE SEQUENCE</scope>
    <source>
        <strain evidence="1">JCM 3313</strain>
    </source>
</reference>
<evidence type="ECO:0000313" key="1">
    <source>
        <dbReference type="EMBL" id="GGP81780.1"/>
    </source>
</evidence>
<protein>
    <recommendedName>
        <fullName evidence="3">Adenylylsulfate kinase-like enzyme</fullName>
    </recommendedName>
</protein>
<dbReference type="Gene3D" id="3.40.50.300">
    <property type="entry name" value="P-loop containing nucleotide triphosphate hydrolases"/>
    <property type="match status" value="2"/>
</dbReference>
<keyword evidence="2" id="KW-1185">Reference proteome</keyword>
<sequence>MSTPVLWLSGPPGVGKTAVGWEVYSRLAGSGIRTGYVDIDQLGICYPEPSDDPGRHRMQARNLAGVVADFRAAGARCVVVSGVVDVDRGVPVDLLQGVALTVCLLRAAPEELERRFLGRGEPVEQVEHVLREAEALDARDFADFRVDTTGLPVVDVARRVLEHGWPVLTDPGPCPSAAAPRADGPVLWLCGVTGVGKSAVGFDVYRRVLRTGRRVAYVDLDQLGFLGPAPADHGVRARNLAVLWGTYRAAGAEAVVVVGPVEDAAAFEVYAQALPAATITLCGLHAGRARLAERIAARGRGGGWWQPGDPLRGRSTAHLLRVAERAAADAEALRRTGIGDLWIDTGALSAEDAAEEVLSRSGWPDLTRCAGTGHPPRRTPR</sequence>
<reference evidence="1" key="1">
    <citation type="journal article" date="2014" name="Int. J. Syst. Evol. Microbiol.">
        <title>Complete genome sequence of Corynebacterium casei LMG S-19264T (=DSM 44701T), isolated from a smear-ripened cheese.</title>
        <authorList>
            <consortium name="US DOE Joint Genome Institute (JGI-PGF)"/>
            <person name="Walter F."/>
            <person name="Albersmeier A."/>
            <person name="Kalinowski J."/>
            <person name="Ruckert C."/>
        </authorList>
    </citation>
    <scope>NUCLEOTIDE SEQUENCE</scope>
    <source>
        <strain evidence="1">JCM 3313</strain>
    </source>
</reference>
<dbReference type="SUPFAM" id="SSF52540">
    <property type="entry name" value="P-loop containing nucleoside triphosphate hydrolases"/>
    <property type="match status" value="2"/>
</dbReference>
<dbReference type="RefSeq" id="WP_189227142.1">
    <property type="nucleotide sequence ID" value="NZ_BMRG01000022.1"/>
</dbReference>
<dbReference type="EMBL" id="BMRG01000022">
    <property type="protein sequence ID" value="GGP81780.1"/>
    <property type="molecule type" value="Genomic_DNA"/>
</dbReference>
<evidence type="ECO:0008006" key="3">
    <source>
        <dbReference type="Google" id="ProtNLM"/>
    </source>
</evidence>
<gene>
    <name evidence="1" type="ORF">GCM10010185_64700</name>
</gene>
<dbReference type="Proteomes" id="UP000639606">
    <property type="component" value="Unassembled WGS sequence"/>
</dbReference>
<dbReference type="InterPro" id="IPR027417">
    <property type="entry name" value="P-loop_NTPase"/>
</dbReference>
<organism evidence="1 2">
    <name type="scientific">Saccharothrix coeruleofusca</name>
    <dbReference type="NCBI Taxonomy" id="33919"/>
    <lineage>
        <taxon>Bacteria</taxon>
        <taxon>Bacillati</taxon>
        <taxon>Actinomycetota</taxon>
        <taxon>Actinomycetes</taxon>
        <taxon>Pseudonocardiales</taxon>
        <taxon>Pseudonocardiaceae</taxon>
        <taxon>Saccharothrix</taxon>
    </lineage>
</organism>
<comment type="caution">
    <text evidence="1">The sequence shown here is derived from an EMBL/GenBank/DDBJ whole genome shotgun (WGS) entry which is preliminary data.</text>
</comment>
<dbReference type="AlphaFoldDB" id="A0A918ATI3"/>
<evidence type="ECO:0000313" key="2">
    <source>
        <dbReference type="Proteomes" id="UP000639606"/>
    </source>
</evidence>